<gene>
    <name evidence="1" type="ORF">DLAC_02170</name>
</gene>
<keyword evidence="2" id="KW-1185">Reference proteome</keyword>
<name>A0A152A4R4_TIELA</name>
<comment type="caution">
    <text evidence="1">The sequence shown here is derived from an EMBL/GenBank/DDBJ whole genome shotgun (WGS) entry which is preliminary data.</text>
</comment>
<organism evidence="1 2">
    <name type="scientific">Tieghemostelium lacteum</name>
    <name type="common">Slime mold</name>
    <name type="synonym">Dictyostelium lacteum</name>
    <dbReference type="NCBI Taxonomy" id="361077"/>
    <lineage>
        <taxon>Eukaryota</taxon>
        <taxon>Amoebozoa</taxon>
        <taxon>Evosea</taxon>
        <taxon>Eumycetozoa</taxon>
        <taxon>Dictyostelia</taxon>
        <taxon>Dictyosteliales</taxon>
        <taxon>Raperosteliaceae</taxon>
        <taxon>Tieghemostelium</taxon>
    </lineage>
</organism>
<sequence length="322" mass="37784">MNSFFSKLFSFFSFRSRNEENDNVEEKEIEQSPVTPKEEYDEIFIDIDNDGMDDIPFDINNVITEETLQNSTKKKVSKTKTKKTITCRHESCGKFGKPKRTFKDYSLRKSHEASVHYCDADQCPLGYHFGIRKTVKCSHRECTDKFLNNRLRDLHEKKIGPKHHPLCYSDPSKCTNFICIHVNNENYQKLYKTQTKYSNCMLITDDEDDSETIHEYIPIDHHHHQNHLKQTQPQETEIYEHNIATSQQEIENTQEQIIESTSMQIDDNLNINNNNIKEEDIDSCSNMNSNNEYSINIDLNSNIKFIEVELCPIQVIPEELVK</sequence>
<dbReference type="AlphaFoldDB" id="A0A152A4R4"/>
<dbReference type="Proteomes" id="UP000076078">
    <property type="component" value="Unassembled WGS sequence"/>
</dbReference>
<evidence type="ECO:0000313" key="2">
    <source>
        <dbReference type="Proteomes" id="UP000076078"/>
    </source>
</evidence>
<proteinExistence type="predicted"/>
<dbReference type="EMBL" id="LODT01000011">
    <property type="protein sequence ID" value="KYR01075.1"/>
    <property type="molecule type" value="Genomic_DNA"/>
</dbReference>
<dbReference type="InParanoid" id="A0A152A4R4"/>
<protein>
    <submittedName>
        <fullName evidence="1">D111/G-patch domain-containing protein</fullName>
    </submittedName>
</protein>
<accession>A0A152A4R4</accession>
<reference evidence="1 2" key="1">
    <citation type="submission" date="2015-12" db="EMBL/GenBank/DDBJ databases">
        <title>Dictyostelia acquired genes for synthesis and detection of signals that induce cell-type specialization by lateral gene transfer from prokaryotes.</title>
        <authorList>
            <person name="Gloeckner G."/>
            <person name="Schaap P."/>
        </authorList>
    </citation>
    <scope>NUCLEOTIDE SEQUENCE [LARGE SCALE GENOMIC DNA]</scope>
    <source>
        <strain evidence="1 2">TK</strain>
    </source>
</reference>
<evidence type="ECO:0000313" key="1">
    <source>
        <dbReference type="EMBL" id="KYR01075.1"/>
    </source>
</evidence>